<organism evidence="2 3">
    <name type="scientific">Brevundimonas staleyi</name>
    <dbReference type="NCBI Taxonomy" id="74326"/>
    <lineage>
        <taxon>Bacteria</taxon>
        <taxon>Pseudomonadati</taxon>
        <taxon>Pseudomonadota</taxon>
        <taxon>Alphaproteobacteria</taxon>
        <taxon>Caulobacterales</taxon>
        <taxon>Caulobacteraceae</taxon>
        <taxon>Brevundimonas</taxon>
    </lineage>
</organism>
<feature type="region of interest" description="Disordered" evidence="1">
    <location>
        <begin position="162"/>
        <end position="181"/>
    </location>
</feature>
<keyword evidence="3" id="KW-1185">Reference proteome</keyword>
<accession>A0ABW0FPC5</accession>
<dbReference type="Pfam" id="PF15956">
    <property type="entry name" value="DUF4760"/>
    <property type="match status" value="1"/>
</dbReference>
<sequence>MTLPEMIPAMSLVISAIALVTSWRALDLSRQWNKINSIKNFVDEPRAEEILDKLDIHLHRLNISNDRSTPLTEVDAQRLLGDKEGERAINRVLTYFERLSAAVNVGAINDELAYQFSVGAVLSAYRRFSVYIRLRRARLRDREVFCELETLAKRWGQIKATRKNRAPRLGRPRRSGLKKAV</sequence>
<protein>
    <submittedName>
        <fullName evidence="2">DUF4760 domain-containing protein</fullName>
    </submittedName>
</protein>
<dbReference type="InterPro" id="IPR031876">
    <property type="entry name" value="DUF4760"/>
</dbReference>
<gene>
    <name evidence="2" type="ORF">ACFPIE_05645</name>
</gene>
<dbReference type="Proteomes" id="UP001596152">
    <property type="component" value="Unassembled WGS sequence"/>
</dbReference>
<evidence type="ECO:0000313" key="2">
    <source>
        <dbReference type="EMBL" id="MFC5343391.1"/>
    </source>
</evidence>
<evidence type="ECO:0000256" key="1">
    <source>
        <dbReference type="SAM" id="MobiDB-lite"/>
    </source>
</evidence>
<comment type="caution">
    <text evidence="2">The sequence shown here is derived from an EMBL/GenBank/DDBJ whole genome shotgun (WGS) entry which is preliminary data.</text>
</comment>
<proteinExistence type="predicted"/>
<dbReference type="EMBL" id="JBHSLF010000013">
    <property type="protein sequence ID" value="MFC5343391.1"/>
    <property type="molecule type" value="Genomic_DNA"/>
</dbReference>
<evidence type="ECO:0000313" key="3">
    <source>
        <dbReference type="Proteomes" id="UP001596152"/>
    </source>
</evidence>
<name>A0ABW0FPC5_9CAUL</name>
<reference evidence="3" key="1">
    <citation type="journal article" date="2019" name="Int. J. Syst. Evol. Microbiol.">
        <title>The Global Catalogue of Microorganisms (GCM) 10K type strain sequencing project: providing services to taxonomists for standard genome sequencing and annotation.</title>
        <authorList>
            <consortium name="The Broad Institute Genomics Platform"/>
            <consortium name="The Broad Institute Genome Sequencing Center for Infectious Disease"/>
            <person name="Wu L."/>
            <person name="Ma J."/>
        </authorList>
    </citation>
    <scope>NUCLEOTIDE SEQUENCE [LARGE SCALE GENOMIC DNA]</scope>
    <source>
        <strain evidence="3">JCM 12125</strain>
    </source>
</reference>
<dbReference type="RefSeq" id="WP_374039497.1">
    <property type="nucleotide sequence ID" value="NZ_CP169083.1"/>
</dbReference>